<comment type="similarity">
    <text evidence="1">Belongs to the RutC family.</text>
</comment>
<dbReference type="GO" id="GO:0019239">
    <property type="term" value="F:deaminase activity"/>
    <property type="evidence" value="ECO:0007669"/>
    <property type="project" value="TreeGrafter"/>
</dbReference>
<evidence type="ECO:0000313" key="3">
    <source>
        <dbReference type="Proteomes" id="UP001213972"/>
    </source>
</evidence>
<dbReference type="EMBL" id="CP119321">
    <property type="protein sequence ID" value="WEK12293.1"/>
    <property type="molecule type" value="Genomic_DNA"/>
</dbReference>
<dbReference type="AlphaFoldDB" id="A0AAJ5VZ56"/>
<dbReference type="PANTHER" id="PTHR11803">
    <property type="entry name" value="2-IMINOBUTANOATE/2-IMINOPROPANOATE DEAMINASE RIDA"/>
    <property type="match status" value="1"/>
</dbReference>
<evidence type="ECO:0000256" key="1">
    <source>
        <dbReference type="ARBA" id="ARBA00010552"/>
    </source>
</evidence>
<accession>A0AAJ5VZ56</accession>
<dbReference type="Proteomes" id="UP001213972">
    <property type="component" value="Chromosome"/>
</dbReference>
<dbReference type="PANTHER" id="PTHR11803:SF58">
    <property type="entry name" value="PROTEIN HMF1-RELATED"/>
    <property type="match status" value="1"/>
</dbReference>
<dbReference type="InterPro" id="IPR035959">
    <property type="entry name" value="RutC-like_sf"/>
</dbReference>
<dbReference type="SUPFAM" id="SSF55298">
    <property type="entry name" value="YjgF-like"/>
    <property type="match status" value="1"/>
</dbReference>
<dbReference type="InterPro" id="IPR006175">
    <property type="entry name" value="YjgF/YER057c/UK114"/>
</dbReference>
<dbReference type="Gene3D" id="3.30.1330.40">
    <property type="entry name" value="RutC-like"/>
    <property type="match status" value="1"/>
</dbReference>
<name>A0AAJ5VZ56_9MICO</name>
<dbReference type="CDD" id="cd00448">
    <property type="entry name" value="YjgF_YER057c_UK114_family"/>
    <property type="match status" value="1"/>
</dbReference>
<organism evidence="2 3">
    <name type="scientific">Candidatus Microbacterium phytovorans</name>
    <dbReference type="NCBI Taxonomy" id="3121374"/>
    <lineage>
        <taxon>Bacteria</taxon>
        <taxon>Bacillati</taxon>
        <taxon>Actinomycetota</taxon>
        <taxon>Actinomycetes</taxon>
        <taxon>Micrococcales</taxon>
        <taxon>Microbacteriaceae</taxon>
        <taxon>Microbacterium</taxon>
    </lineage>
</organism>
<reference evidence="2" key="1">
    <citation type="submission" date="2023-03" db="EMBL/GenBank/DDBJ databases">
        <title>Andean soil-derived lignocellulolytic bacterial consortium as a source of novel taxa and putative plastic-active enzymes.</title>
        <authorList>
            <person name="Diaz-Garcia L."/>
            <person name="Chuvochina M."/>
            <person name="Feuerriegel G."/>
            <person name="Bunk B."/>
            <person name="Sproer C."/>
            <person name="Streit W.R."/>
            <person name="Rodriguez L.M."/>
            <person name="Overmann J."/>
            <person name="Jimenez D.J."/>
        </authorList>
    </citation>
    <scope>NUCLEOTIDE SEQUENCE</scope>
    <source>
        <strain evidence="2">MAG 4610</strain>
    </source>
</reference>
<sequence length="140" mass="14587">MPERDGGGMPAGGDAARISRHPAPVYPGISDSVRVRTGDLLYLSGVVGLEDDGSAPASFERAVELAYAQLRRALGAGGAAPEDIVRVGVYIARLDDERLRVWRSVRDRIMGGGDLPASTLIGVYSLVGGAQIEIDAVAAV</sequence>
<protein>
    <submittedName>
        <fullName evidence="2">RidA family protein</fullName>
    </submittedName>
</protein>
<evidence type="ECO:0000313" key="2">
    <source>
        <dbReference type="EMBL" id="WEK12293.1"/>
    </source>
</evidence>
<proteinExistence type="inferred from homology"/>
<gene>
    <name evidence="2" type="ORF">P0Y48_07310</name>
</gene>
<dbReference type="GO" id="GO:0005829">
    <property type="term" value="C:cytosol"/>
    <property type="evidence" value="ECO:0007669"/>
    <property type="project" value="TreeGrafter"/>
</dbReference>
<dbReference type="Pfam" id="PF01042">
    <property type="entry name" value="Ribonuc_L-PSP"/>
    <property type="match status" value="1"/>
</dbReference>